<dbReference type="AlphaFoldDB" id="A0A1M5JSX6"/>
<keyword evidence="1" id="KW-0479">Metal-binding</keyword>
<protein>
    <submittedName>
        <fullName evidence="6">DksA/traR C4-type zinc finger</fullName>
    </submittedName>
</protein>
<evidence type="ECO:0000256" key="3">
    <source>
        <dbReference type="ARBA" id="ARBA00022833"/>
    </source>
</evidence>
<dbReference type="SUPFAM" id="SSF109635">
    <property type="entry name" value="DnaK suppressor protein DksA, alpha-hairpin domain"/>
    <property type="match status" value="1"/>
</dbReference>
<evidence type="ECO:0000256" key="2">
    <source>
        <dbReference type="ARBA" id="ARBA00022771"/>
    </source>
</evidence>
<dbReference type="Proteomes" id="UP000243255">
    <property type="component" value="Unassembled WGS sequence"/>
</dbReference>
<name>A0A1M5JSX6_9FIRM</name>
<keyword evidence="2" id="KW-0863">Zinc-finger</keyword>
<evidence type="ECO:0000256" key="1">
    <source>
        <dbReference type="ARBA" id="ARBA00022723"/>
    </source>
</evidence>
<keyword evidence="3" id="KW-0862">Zinc</keyword>
<dbReference type="PROSITE" id="PS51128">
    <property type="entry name" value="ZF_DKSA_2"/>
    <property type="match status" value="1"/>
</dbReference>
<evidence type="ECO:0000313" key="7">
    <source>
        <dbReference type="Proteomes" id="UP000243255"/>
    </source>
</evidence>
<keyword evidence="7" id="KW-1185">Reference proteome</keyword>
<dbReference type="STRING" id="1121321.SAMN04488530_1028"/>
<dbReference type="RefSeq" id="WP_073123724.1">
    <property type="nucleotide sequence ID" value="NZ_BAABCH010000028.1"/>
</dbReference>
<dbReference type="EMBL" id="FQWX01000002">
    <property type="protein sequence ID" value="SHG43667.1"/>
    <property type="molecule type" value="Genomic_DNA"/>
</dbReference>
<dbReference type="InterPro" id="IPR020458">
    <property type="entry name" value="Znf_DskA_TraR_CS"/>
</dbReference>
<dbReference type="SUPFAM" id="SSF57716">
    <property type="entry name" value="Glucocorticoid receptor-like (DNA-binding domain)"/>
    <property type="match status" value="1"/>
</dbReference>
<dbReference type="InterPro" id="IPR037187">
    <property type="entry name" value="DnaK_N"/>
</dbReference>
<feature type="zinc finger region" description="dksA C4-type" evidence="4">
    <location>
        <begin position="95"/>
        <end position="119"/>
    </location>
</feature>
<evidence type="ECO:0000259" key="5">
    <source>
        <dbReference type="Pfam" id="PF01258"/>
    </source>
</evidence>
<dbReference type="PANTHER" id="PTHR33823">
    <property type="entry name" value="RNA POLYMERASE-BINDING TRANSCRIPTION FACTOR DKSA-RELATED"/>
    <property type="match status" value="1"/>
</dbReference>
<dbReference type="GO" id="GO:0008270">
    <property type="term" value="F:zinc ion binding"/>
    <property type="evidence" value="ECO:0007669"/>
    <property type="project" value="UniProtKB-KW"/>
</dbReference>
<organism evidence="6 7">
    <name type="scientific">Asaccharospora irregularis DSM 2635</name>
    <dbReference type="NCBI Taxonomy" id="1121321"/>
    <lineage>
        <taxon>Bacteria</taxon>
        <taxon>Bacillati</taxon>
        <taxon>Bacillota</taxon>
        <taxon>Clostridia</taxon>
        <taxon>Peptostreptococcales</taxon>
        <taxon>Peptostreptococcaceae</taxon>
        <taxon>Asaccharospora</taxon>
    </lineage>
</organism>
<sequence>MDTKNYKKELENKKEKLDNLVTSMKDNTLFGDTTKHTSEKYASGELSSYDNHIGDLGTDVFMQNMQNSLTIHEEGMLEQVTEALSKIEEGTYGICEICKKRIGTARLELMPETTLCAQCAKKKDSLPDENENPDRNIINEKGHFYSDYLTNLTDLNKIELKNHDE</sequence>
<gene>
    <name evidence="6" type="ORF">SAMN04488530_1028</name>
</gene>
<dbReference type="PROSITE" id="PS01102">
    <property type="entry name" value="ZF_DKSA_1"/>
    <property type="match status" value="1"/>
</dbReference>
<evidence type="ECO:0000256" key="4">
    <source>
        <dbReference type="PROSITE-ProRule" id="PRU00510"/>
    </source>
</evidence>
<accession>A0A1M5JSX6</accession>
<dbReference type="InterPro" id="IPR000962">
    <property type="entry name" value="Znf_DskA_TraR"/>
</dbReference>
<proteinExistence type="predicted"/>
<reference evidence="7" key="1">
    <citation type="submission" date="2016-11" db="EMBL/GenBank/DDBJ databases">
        <authorList>
            <person name="Varghese N."/>
            <person name="Submissions S."/>
        </authorList>
    </citation>
    <scope>NUCLEOTIDE SEQUENCE [LARGE SCALE GENOMIC DNA]</scope>
    <source>
        <strain evidence="7">DSM 2635</strain>
    </source>
</reference>
<evidence type="ECO:0000313" key="6">
    <source>
        <dbReference type="EMBL" id="SHG43667.1"/>
    </source>
</evidence>
<dbReference type="Pfam" id="PF01258">
    <property type="entry name" value="zf-dskA_traR"/>
    <property type="match status" value="1"/>
</dbReference>
<dbReference type="Gene3D" id="1.20.120.910">
    <property type="entry name" value="DksA, coiled-coil domain"/>
    <property type="match status" value="1"/>
</dbReference>
<feature type="domain" description="Zinc finger DksA/TraR C4-type" evidence="5">
    <location>
        <begin position="90"/>
        <end position="123"/>
    </location>
</feature>
<dbReference type="PANTHER" id="PTHR33823:SF4">
    <property type="entry name" value="GENERAL STRESS PROTEIN 16O"/>
    <property type="match status" value="1"/>
</dbReference>
<dbReference type="OrthoDB" id="9811543at2"/>